<sequence>MQFPDDDNGQMLAAMADAGIDLSQALDVDFFLVFDDQRDAESALEALSGSEPEGELEINFSEELGKWELIVSLNMVPEYAAIVAEETRLNDFAAEFDGMTDGWGVMQHQEGDDEFADHEHGEDCDDSCQH</sequence>
<gene>
    <name evidence="2" type="ORF">HC757_04395</name>
</gene>
<dbReference type="InterPro" id="IPR009671">
    <property type="entry name" value="RraB_dom"/>
</dbReference>
<proteinExistence type="predicted"/>
<dbReference type="Gene3D" id="3.30.70.970">
    <property type="entry name" value="RraB-like"/>
    <property type="match status" value="1"/>
</dbReference>
<dbReference type="RefSeq" id="WP_169563086.1">
    <property type="nucleotide sequence ID" value="NZ_JAAXYH010000002.1"/>
</dbReference>
<name>A0A972FRI2_9GAMM</name>
<feature type="domain" description="Regulator of ribonuclease activity B" evidence="1">
    <location>
        <begin position="6"/>
        <end position="105"/>
    </location>
</feature>
<dbReference type="AlphaFoldDB" id="A0A972FRI2"/>
<accession>A0A972FRI2</accession>
<comment type="caution">
    <text evidence="2">The sequence shown here is derived from an EMBL/GenBank/DDBJ whole genome shotgun (WGS) entry which is preliminary data.</text>
</comment>
<organism evidence="2 3">
    <name type="scientific">Shewanella salipaludis</name>
    <dbReference type="NCBI Taxonomy" id="2723052"/>
    <lineage>
        <taxon>Bacteria</taxon>
        <taxon>Pseudomonadati</taxon>
        <taxon>Pseudomonadota</taxon>
        <taxon>Gammaproteobacteria</taxon>
        <taxon>Alteromonadales</taxon>
        <taxon>Shewanellaceae</taxon>
        <taxon>Shewanella</taxon>
    </lineage>
</organism>
<evidence type="ECO:0000313" key="3">
    <source>
        <dbReference type="Proteomes" id="UP000737113"/>
    </source>
</evidence>
<dbReference type="SUPFAM" id="SSF89946">
    <property type="entry name" value="Hypothetical protein VC0424"/>
    <property type="match status" value="1"/>
</dbReference>
<dbReference type="Pfam" id="PF06877">
    <property type="entry name" value="RraB"/>
    <property type="match status" value="1"/>
</dbReference>
<protein>
    <submittedName>
        <fullName evidence="2">Ribonuclease E inhibitor RraB</fullName>
    </submittedName>
</protein>
<reference evidence="2" key="1">
    <citation type="submission" date="2020-04" db="EMBL/GenBank/DDBJ databases">
        <title>Description of Shewanella salipaludis sp. nov., isolated from a salt marsh.</title>
        <authorList>
            <person name="Park S."/>
            <person name="Yoon J.-H."/>
        </authorList>
    </citation>
    <scope>NUCLEOTIDE SEQUENCE</scope>
    <source>
        <strain evidence="2">SHSM-M6</strain>
    </source>
</reference>
<evidence type="ECO:0000313" key="2">
    <source>
        <dbReference type="EMBL" id="NMH64407.1"/>
    </source>
</evidence>
<keyword evidence="3" id="KW-1185">Reference proteome</keyword>
<dbReference type="Proteomes" id="UP000737113">
    <property type="component" value="Unassembled WGS sequence"/>
</dbReference>
<dbReference type="EMBL" id="JAAXYH010000002">
    <property type="protein sequence ID" value="NMH64407.1"/>
    <property type="molecule type" value="Genomic_DNA"/>
</dbReference>
<dbReference type="InterPro" id="IPR036701">
    <property type="entry name" value="RraB-like_sf"/>
</dbReference>
<evidence type="ECO:0000259" key="1">
    <source>
        <dbReference type="Pfam" id="PF06877"/>
    </source>
</evidence>